<dbReference type="Proteomes" id="UP001501319">
    <property type="component" value="Unassembled WGS sequence"/>
</dbReference>
<accession>A0ABN2F9B5</accession>
<evidence type="ECO:0000259" key="2">
    <source>
        <dbReference type="Pfam" id="PF08044"/>
    </source>
</evidence>
<keyword evidence="4" id="KW-1185">Reference proteome</keyword>
<evidence type="ECO:0000313" key="3">
    <source>
        <dbReference type="EMBL" id="GAA1636398.1"/>
    </source>
</evidence>
<organism evidence="3 4">
    <name type="scientific">Kribbella alba</name>
    <dbReference type="NCBI Taxonomy" id="190197"/>
    <lineage>
        <taxon>Bacteria</taxon>
        <taxon>Bacillati</taxon>
        <taxon>Actinomycetota</taxon>
        <taxon>Actinomycetes</taxon>
        <taxon>Propionibacteriales</taxon>
        <taxon>Kribbellaceae</taxon>
        <taxon>Kribbella</taxon>
    </lineage>
</organism>
<sequence>MVDKSKANLANLAGLAAAAGQEARVAAARRRMQPVRLTDEERRICTDELSEQFAIGRLDEAELHQRVDLVHNAVTHGDLGPAFSGLPAPRLYAPPRKPGRWRWAAFAGAVWMALPFFLTGLVFLLFGREIAAAIFGIPSLALVFFTWRWASGRSGPRRSGPSGY</sequence>
<reference evidence="3 4" key="1">
    <citation type="journal article" date="2019" name="Int. J. Syst. Evol. Microbiol.">
        <title>The Global Catalogue of Microorganisms (GCM) 10K type strain sequencing project: providing services to taxonomists for standard genome sequencing and annotation.</title>
        <authorList>
            <consortium name="The Broad Institute Genomics Platform"/>
            <consortium name="The Broad Institute Genome Sequencing Center for Infectious Disease"/>
            <person name="Wu L."/>
            <person name="Ma J."/>
        </authorList>
    </citation>
    <scope>NUCLEOTIDE SEQUENCE [LARGE SCALE GENOMIC DNA]</scope>
    <source>
        <strain evidence="3 4">JCM 14306</strain>
    </source>
</reference>
<feature type="transmembrane region" description="Helical" evidence="1">
    <location>
        <begin position="103"/>
        <end position="124"/>
    </location>
</feature>
<keyword evidence="1" id="KW-0472">Membrane</keyword>
<gene>
    <name evidence="3" type="ORF">GCM10009744_26830</name>
</gene>
<comment type="caution">
    <text evidence="3">The sequence shown here is derived from an EMBL/GenBank/DDBJ whole genome shotgun (WGS) entry which is preliminary data.</text>
</comment>
<protein>
    <recommendedName>
        <fullName evidence="2">DUF1707 domain-containing protein</fullName>
    </recommendedName>
</protein>
<keyword evidence="1" id="KW-1133">Transmembrane helix</keyword>
<feature type="domain" description="DUF1707" evidence="2">
    <location>
        <begin position="35"/>
        <end position="87"/>
    </location>
</feature>
<feature type="transmembrane region" description="Helical" evidence="1">
    <location>
        <begin position="130"/>
        <end position="150"/>
    </location>
</feature>
<keyword evidence="1" id="KW-0812">Transmembrane</keyword>
<dbReference type="RefSeq" id="WP_344111521.1">
    <property type="nucleotide sequence ID" value="NZ_BAAANE010000004.1"/>
</dbReference>
<evidence type="ECO:0000313" key="4">
    <source>
        <dbReference type="Proteomes" id="UP001501319"/>
    </source>
</evidence>
<dbReference type="EMBL" id="BAAANE010000004">
    <property type="protein sequence ID" value="GAA1636398.1"/>
    <property type="molecule type" value="Genomic_DNA"/>
</dbReference>
<evidence type="ECO:0000256" key="1">
    <source>
        <dbReference type="SAM" id="Phobius"/>
    </source>
</evidence>
<proteinExistence type="predicted"/>
<dbReference type="Pfam" id="PF08044">
    <property type="entry name" value="DUF1707"/>
    <property type="match status" value="1"/>
</dbReference>
<name>A0ABN2F9B5_9ACTN</name>
<dbReference type="InterPro" id="IPR012551">
    <property type="entry name" value="DUF1707_SHOCT-like"/>
</dbReference>